<reference evidence="3 4" key="1">
    <citation type="journal article" date="2014" name="Int. J. Syst. Evol. Microbiol.">
        <title>Complete genome sequence of Corynebacterium casei LMG S-19264T (=DSM 44701T), isolated from a smear-ripened cheese.</title>
        <authorList>
            <consortium name="US DOE Joint Genome Institute (JGI-PGF)"/>
            <person name="Walter F."/>
            <person name="Albersmeier A."/>
            <person name="Kalinowski J."/>
            <person name="Ruckert C."/>
        </authorList>
    </citation>
    <scope>NUCLEOTIDE SEQUENCE [LARGE SCALE GENOMIC DNA]</scope>
    <source>
        <strain evidence="3 4">KCTC 12285</strain>
    </source>
</reference>
<dbReference type="InterPro" id="IPR052710">
    <property type="entry name" value="CAAX_protease"/>
</dbReference>
<evidence type="ECO:0000313" key="4">
    <source>
        <dbReference type="Proteomes" id="UP000601108"/>
    </source>
</evidence>
<feature type="transmembrane region" description="Helical" evidence="1">
    <location>
        <begin position="222"/>
        <end position="240"/>
    </location>
</feature>
<feature type="transmembrane region" description="Helical" evidence="1">
    <location>
        <begin position="99"/>
        <end position="120"/>
    </location>
</feature>
<dbReference type="AlphaFoldDB" id="A0A918N2P9"/>
<dbReference type="GO" id="GO:0004175">
    <property type="term" value="F:endopeptidase activity"/>
    <property type="evidence" value="ECO:0007669"/>
    <property type="project" value="UniProtKB-ARBA"/>
</dbReference>
<keyword evidence="1" id="KW-0812">Transmembrane</keyword>
<dbReference type="RefSeq" id="WP_027411197.1">
    <property type="nucleotide sequence ID" value="NZ_BMWS01000001.1"/>
</dbReference>
<evidence type="ECO:0000259" key="2">
    <source>
        <dbReference type="Pfam" id="PF02517"/>
    </source>
</evidence>
<keyword evidence="1" id="KW-1133">Transmembrane helix</keyword>
<feature type="transmembrane region" description="Helical" evidence="1">
    <location>
        <begin position="132"/>
        <end position="151"/>
    </location>
</feature>
<dbReference type="InterPro" id="IPR003675">
    <property type="entry name" value="Rce1/LyrA-like_dom"/>
</dbReference>
<evidence type="ECO:0000313" key="3">
    <source>
        <dbReference type="EMBL" id="GGX04238.1"/>
    </source>
</evidence>
<gene>
    <name evidence="3" type="primary">yyaK</name>
    <name evidence="3" type="ORF">GCM10007384_02540</name>
</gene>
<organism evidence="3 4">
    <name type="scientific">Aquimarina muelleri</name>
    <dbReference type="NCBI Taxonomy" id="279356"/>
    <lineage>
        <taxon>Bacteria</taxon>
        <taxon>Pseudomonadati</taxon>
        <taxon>Bacteroidota</taxon>
        <taxon>Flavobacteriia</taxon>
        <taxon>Flavobacteriales</taxon>
        <taxon>Flavobacteriaceae</taxon>
        <taxon>Aquimarina</taxon>
    </lineage>
</organism>
<dbReference type="PANTHER" id="PTHR36435:SF1">
    <property type="entry name" value="CAAX AMINO TERMINAL PROTEASE FAMILY PROTEIN"/>
    <property type="match status" value="1"/>
</dbReference>
<dbReference type="Proteomes" id="UP000601108">
    <property type="component" value="Unassembled WGS sequence"/>
</dbReference>
<feature type="transmembrane region" description="Helical" evidence="1">
    <location>
        <begin position="260"/>
        <end position="278"/>
    </location>
</feature>
<feature type="transmembrane region" description="Helical" evidence="1">
    <location>
        <begin position="16"/>
        <end position="37"/>
    </location>
</feature>
<evidence type="ECO:0000256" key="1">
    <source>
        <dbReference type="SAM" id="Phobius"/>
    </source>
</evidence>
<keyword evidence="4" id="KW-1185">Reference proteome</keyword>
<keyword evidence="1" id="KW-0472">Membrane</keyword>
<feature type="transmembrane region" description="Helical" evidence="1">
    <location>
        <begin position="57"/>
        <end position="78"/>
    </location>
</feature>
<feature type="transmembrane region" description="Helical" evidence="1">
    <location>
        <begin position="172"/>
        <end position="189"/>
    </location>
</feature>
<dbReference type="PANTHER" id="PTHR36435">
    <property type="entry name" value="SLR1288 PROTEIN"/>
    <property type="match status" value="1"/>
</dbReference>
<accession>A0A918N2P9</accession>
<feature type="transmembrane region" description="Helical" evidence="1">
    <location>
        <begin position="195"/>
        <end position="215"/>
    </location>
</feature>
<protein>
    <submittedName>
        <fullName evidence="3">Abortive infection protein</fullName>
    </submittedName>
</protein>
<feature type="domain" description="CAAX prenyl protease 2/Lysostaphin resistance protein A-like" evidence="2">
    <location>
        <begin position="134"/>
        <end position="233"/>
    </location>
</feature>
<dbReference type="Pfam" id="PF02517">
    <property type="entry name" value="Rce1-like"/>
    <property type="match status" value="1"/>
</dbReference>
<name>A0A918N2P9_9FLAO</name>
<sequence length="305" mass="34549">MYITQGRKGKLGMWKYLPIPIGFMLLMGLNYLAVKMLNMDTEAVMKQQIESIGKNMLFLQLLIPFVIFLGGLLFWVRYVHQQSLLSLTTSRKKIDWSRVFFVFGLMASFIIVSTVATYFIAPENYQINFQPIPFLILAIIAILLIPIQTSFEEYLFRGYLMQGLGLAVKNKWFPLLITSVLFGVMHAANPEVEKLGPILMVYYIGTGLFLGIITLMDDGLELALGFHAANNLITVLLVTADWTALQTDSILIDTSDPSTGYEILIPVFVVFPIFLMILSKKYKWTGWKGKLFGKIETDTITSEII</sequence>
<proteinExistence type="predicted"/>
<comment type="caution">
    <text evidence="3">The sequence shown here is derived from an EMBL/GenBank/DDBJ whole genome shotgun (WGS) entry which is preliminary data.</text>
</comment>
<dbReference type="GO" id="GO:0080120">
    <property type="term" value="P:CAAX-box protein maturation"/>
    <property type="evidence" value="ECO:0007669"/>
    <property type="project" value="UniProtKB-ARBA"/>
</dbReference>
<dbReference type="EMBL" id="BMWS01000001">
    <property type="protein sequence ID" value="GGX04238.1"/>
    <property type="molecule type" value="Genomic_DNA"/>
</dbReference>